<dbReference type="Proteomes" id="UP001164746">
    <property type="component" value="Chromosome 11"/>
</dbReference>
<evidence type="ECO:0000313" key="2">
    <source>
        <dbReference type="EMBL" id="WAR20575.1"/>
    </source>
</evidence>
<protein>
    <submittedName>
        <fullName evidence="2">Uncharacterized protein</fullName>
    </submittedName>
</protein>
<reference evidence="2" key="1">
    <citation type="submission" date="2022-11" db="EMBL/GenBank/DDBJ databases">
        <title>Centuries of genome instability and evolution in soft-shell clam transmissible cancer (bioRxiv).</title>
        <authorList>
            <person name="Hart S.F.M."/>
            <person name="Yonemitsu M.A."/>
            <person name="Giersch R.M."/>
            <person name="Beal B.F."/>
            <person name="Arriagada G."/>
            <person name="Davis B.W."/>
            <person name="Ostrander E.A."/>
            <person name="Goff S.P."/>
            <person name="Metzger M.J."/>
        </authorList>
    </citation>
    <scope>NUCLEOTIDE SEQUENCE</scope>
    <source>
        <strain evidence="2">MELC-2E11</strain>
        <tissue evidence="2">Siphon/mantle</tissue>
    </source>
</reference>
<evidence type="ECO:0000313" key="3">
    <source>
        <dbReference type="Proteomes" id="UP001164746"/>
    </source>
</evidence>
<gene>
    <name evidence="2" type="ORF">MAR_002413</name>
</gene>
<keyword evidence="3" id="KW-1185">Reference proteome</keyword>
<accession>A0ABY7FEJ4</accession>
<dbReference type="EMBL" id="CP111022">
    <property type="protein sequence ID" value="WAR20575.1"/>
    <property type="molecule type" value="Genomic_DNA"/>
</dbReference>
<sequence>MERNTSNENYSKKDLFISEAVLEILELILRSSPSDETSLGISIKATKSLYGKQNKVWFYVKGLPKDSKLIALLEALGGVQKESHLCLQHTAQQQLGTQLCNGQSQYATSLSEQPLTQMLSVEYSQTGGTGNVGTLQQNLVLDHGGGLVVQTETFKSKSMDGTVIYLRTDTMQMFEEGKKIHNFLSLVRIFRPQVIQSGHESLKTNHDPVTSGPRLLDVSGITPGFGQLPSLEVQLMTVAQYFPLQTPKTSCCKLTVFGPNLLPVDKHSTSRLLSHHSGVQLEGVRTHPQAFLLPICLVLQTTTGSTHEVETVCRHSGRILSGHSSAIRQSVENVLEKILKPVQAKFKVSDSVDLRSSLEDTLRKLSQSRHGAAWHRTQTSHQSHSHQTTERQGENSGWGDDGVFPCYDVGKKSKSEETMLGSQISNSKDGCANLQECGK</sequence>
<evidence type="ECO:0000256" key="1">
    <source>
        <dbReference type="SAM" id="MobiDB-lite"/>
    </source>
</evidence>
<feature type="non-terminal residue" evidence="2">
    <location>
        <position position="439"/>
    </location>
</feature>
<name>A0ABY7FEJ4_MYAAR</name>
<feature type="compositionally biased region" description="Low complexity" evidence="1">
    <location>
        <begin position="377"/>
        <end position="386"/>
    </location>
</feature>
<organism evidence="2 3">
    <name type="scientific">Mya arenaria</name>
    <name type="common">Soft-shell clam</name>
    <dbReference type="NCBI Taxonomy" id="6604"/>
    <lineage>
        <taxon>Eukaryota</taxon>
        <taxon>Metazoa</taxon>
        <taxon>Spiralia</taxon>
        <taxon>Lophotrochozoa</taxon>
        <taxon>Mollusca</taxon>
        <taxon>Bivalvia</taxon>
        <taxon>Autobranchia</taxon>
        <taxon>Heteroconchia</taxon>
        <taxon>Euheterodonta</taxon>
        <taxon>Imparidentia</taxon>
        <taxon>Neoheterodontei</taxon>
        <taxon>Myida</taxon>
        <taxon>Myoidea</taxon>
        <taxon>Myidae</taxon>
        <taxon>Mya</taxon>
    </lineage>
</organism>
<proteinExistence type="predicted"/>
<feature type="region of interest" description="Disordered" evidence="1">
    <location>
        <begin position="369"/>
        <end position="400"/>
    </location>
</feature>